<dbReference type="EMBL" id="JACQMI010000013">
    <property type="protein sequence ID" value="MBI4132788.1"/>
    <property type="molecule type" value="Genomic_DNA"/>
</dbReference>
<accession>A0A932YYZ5</accession>
<reference evidence="1" key="1">
    <citation type="submission" date="2020-07" db="EMBL/GenBank/DDBJ databases">
        <title>Huge and variable diversity of episymbiotic CPR bacteria and DPANN archaea in groundwater ecosystems.</title>
        <authorList>
            <person name="He C.Y."/>
            <person name="Keren R."/>
            <person name="Whittaker M."/>
            <person name="Farag I.F."/>
            <person name="Doudna J."/>
            <person name="Cate J.H.D."/>
            <person name="Banfield J.F."/>
        </authorList>
    </citation>
    <scope>NUCLEOTIDE SEQUENCE</scope>
    <source>
        <strain evidence="1">NC_groundwater_1225_Ag_S-0.1um_56_177</strain>
    </source>
</reference>
<dbReference type="AlphaFoldDB" id="A0A932YYZ5"/>
<comment type="caution">
    <text evidence="1">The sequence shown here is derived from an EMBL/GenBank/DDBJ whole genome shotgun (WGS) entry which is preliminary data.</text>
</comment>
<name>A0A932YYZ5_9BACT</name>
<gene>
    <name evidence="1" type="ORF">HY473_01710</name>
</gene>
<protein>
    <submittedName>
        <fullName evidence="1">Uncharacterized protein</fullName>
    </submittedName>
</protein>
<organism evidence="1 2">
    <name type="scientific">Candidatus Sungiibacteriota bacterium</name>
    <dbReference type="NCBI Taxonomy" id="2750080"/>
    <lineage>
        <taxon>Bacteria</taxon>
        <taxon>Candidatus Sungiibacteriota</taxon>
    </lineage>
</organism>
<evidence type="ECO:0000313" key="1">
    <source>
        <dbReference type="EMBL" id="MBI4132788.1"/>
    </source>
</evidence>
<proteinExistence type="predicted"/>
<evidence type="ECO:0000313" key="2">
    <source>
        <dbReference type="Proteomes" id="UP000756703"/>
    </source>
</evidence>
<sequence length="78" mass="8537">MKAAEYLRRDSGVNGVQYFRIGEIQPTQAEAERNRAAQGRTNTEILVAPEESLQKVLGEGDVHEIRGQAIPVAKTTTA</sequence>
<dbReference type="Proteomes" id="UP000756703">
    <property type="component" value="Unassembled WGS sequence"/>
</dbReference>